<feature type="chain" id="PRO_5012006953" description="Collagen-binding protein" evidence="1">
    <location>
        <begin position="20"/>
        <end position="819"/>
    </location>
</feature>
<keyword evidence="1" id="KW-0732">Signal</keyword>
<organism evidence="2 3">
    <name type="scientific">Elizabethkingia meningoseptica</name>
    <name type="common">Chryseobacterium meningosepticum</name>
    <dbReference type="NCBI Taxonomy" id="238"/>
    <lineage>
        <taxon>Bacteria</taxon>
        <taxon>Pseudomonadati</taxon>
        <taxon>Bacteroidota</taxon>
        <taxon>Flavobacteriia</taxon>
        <taxon>Flavobacteriales</taxon>
        <taxon>Weeksellaceae</taxon>
        <taxon>Elizabethkingia</taxon>
    </lineage>
</organism>
<comment type="caution">
    <text evidence="2">The sequence shown here is derived from an EMBL/GenBank/DDBJ whole genome shotgun (WGS) entry which is preliminary data.</text>
</comment>
<evidence type="ECO:0000313" key="2">
    <source>
        <dbReference type="EMBL" id="OOH95310.1"/>
    </source>
</evidence>
<dbReference type="RefSeq" id="WP_077564689.1">
    <property type="nucleotide sequence ID" value="NZ_CP016378.1"/>
</dbReference>
<evidence type="ECO:0000313" key="3">
    <source>
        <dbReference type="Proteomes" id="UP000188947"/>
    </source>
</evidence>
<dbReference type="AlphaFoldDB" id="A0A1T3F7R3"/>
<dbReference type="OrthoDB" id="604691at2"/>
<feature type="signal peptide" evidence="1">
    <location>
        <begin position="1"/>
        <end position="19"/>
    </location>
</feature>
<reference evidence="2 3" key="1">
    <citation type="submission" date="2016-11" db="EMBL/GenBank/DDBJ databases">
        <title>Genome sequence and comparative genomic analysis of clinical strain Elizabethkingia meningoseptica 61421 PRCM.</title>
        <authorList>
            <person name="Wang M."/>
            <person name="Hu S."/>
            <person name="Cao L."/>
            <person name="Jiang T."/>
            <person name="Zhou Y."/>
            <person name="Ming D."/>
        </authorList>
    </citation>
    <scope>NUCLEOTIDE SEQUENCE [LARGE SCALE GENOMIC DNA]</scope>
    <source>
        <strain evidence="2 3">61421 PRCM</strain>
    </source>
</reference>
<gene>
    <name evidence="2" type="ORF">BMF97_10805</name>
</gene>
<proteinExistence type="predicted"/>
<accession>A0A1T3F7R3</accession>
<sequence>MKQALFSFLFLFASALCFGQSQLKVISNAYKTPIPDASVYCDDHLIGKTNKDGYLSFKTKCKKVDILANDFEDEEAVVKKEMEVVLKPTSEKTRSIRKITLADKSDPRALKMLDELLKKYKENSPQSLDSYKFRSYSKTSIDFDKDSVDIFQNFMTKRNDSIGKIQSSNVKMPEKKKKDSLAEEDLVNIVQNSQYFLWEKASEYYFSKKYGEKTNILDNRMSGFPNPVYEALTINLSNLNKIPRQIKTENRERYRYYLSDTINLDNRKTYVIKFKEANNKLKQNPRKYSGFIYIDAENYALKKIESNSKKINEGNIVSVWKPINNKWFMDYENLRVRMGDQSFNIGKVQDSTAQDGKPKMKKKRFGNYLYIKNQFFGFEINKEQKAGDYRGYTMTVKNTDGKLLQEYRTDSLTAREKNTYVKIDSLVKKYDFDKKVSLFTNLMKGKLRYKMLDFDLTKIFNYDKYQGVRLGASVKLNENFSKTFSPDAYFGYGFKDHHWKYGAGLDVKLSDKRTSVFRIDYADDVYAAGRINTTLWDNPMKLKDIIVDLYNANFYRSKKWGASFLYDLSNTLTAKVSINHENQNALFDYQYQNLGNSFKNVSTTLSLKYAPNDKNLMTPGGKLTYEKHYPQFYLNYENGSKIFDGELNYHRLDAMAVHQFKTKLGYTNMKVFGGFSSGTAPIWKNFEITGQADVYGTNWASKISKPSNLGFVTMPSGTFYADKFIGLKLTQYLPFKFRTIGKAYSNIELEYNAVAGNFKNSADHQFNFQVLDHYYQEVGFIWNKFLGTKFGVGFSYRLEYYQQPGFKDNIGFQIRLNAF</sequence>
<name>A0A1T3F7R3_ELIME</name>
<dbReference type="STRING" id="238.BBD35_17705"/>
<dbReference type="eggNOG" id="COG4775">
    <property type="taxonomic scope" value="Bacteria"/>
</dbReference>
<evidence type="ECO:0008006" key="4">
    <source>
        <dbReference type="Google" id="ProtNLM"/>
    </source>
</evidence>
<keyword evidence="3" id="KW-1185">Reference proteome</keyword>
<protein>
    <recommendedName>
        <fullName evidence="4">Collagen-binding protein</fullName>
    </recommendedName>
</protein>
<evidence type="ECO:0000256" key="1">
    <source>
        <dbReference type="SAM" id="SignalP"/>
    </source>
</evidence>
<dbReference type="EMBL" id="MPOG01000011">
    <property type="protein sequence ID" value="OOH95310.1"/>
    <property type="molecule type" value="Genomic_DNA"/>
</dbReference>
<dbReference type="Proteomes" id="UP000188947">
    <property type="component" value="Unassembled WGS sequence"/>
</dbReference>
<dbReference type="InterPro" id="IPR043741">
    <property type="entry name" value="DUF5686"/>
</dbReference>
<dbReference type="Pfam" id="PF18939">
    <property type="entry name" value="DUF5686"/>
    <property type="match status" value="1"/>
</dbReference>